<evidence type="ECO:0000259" key="11">
    <source>
        <dbReference type="PROSITE" id="PS50990"/>
    </source>
</evidence>
<feature type="transmembrane region" description="Helical" evidence="8">
    <location>
        <begin position="167"/>
        <end position="189"/>
    </location>
</feature>
<feature type="domain" description="ABC transmembrane type-1" evidence="10">
    <location>
        <begin position="167"/>
        <end position="445"/>
    </location>
</feature>
<dbReference type="InterPro" id="IPR011527">
    <property type="entry name" value="ABC1_TM_dom"/>
</dbReference>
<keyword evidence="6 8" id="KW-1133">Transmembrane helix</keyword>
<keyword evidence="2" id="KW-1003">Cell membrane</keyword>
<feature type="transmembrane region" description="Helical" evidence="8">
    <location>
        <begin position="301"/>
        <end position="320"/>
    </location>
</feature>
<dbReference type="InterPro" id="IPR005074">
    <property type="entry name" value="Peptidase_C39"/>
</dbReference>
<dbReference type="PROSITE" id="PS50929">
    <property type="entry name" value="ABC_TM1F"/>
    <property type="match status" value="1"/>
</dbReference>
<dbReference type="InterPro" id="IPR003593">
    <property type="entry name" value="AAA+_ATPase"/>
</dbReference>
<comment type="caution">
    <text evidence="12">The sequence shown here is derived from an EMBL/GenBank/DDBJ whole genome shotgun (WGS) entry which is preliminary data.</text>
</comment>
<feature type="domain" description="Peptidase C39" evidence="11">
    <location>
        <begin position="8"/>
        <end position="131"/>
    </location>
</feature>
<dbReference type="Gene3D" id="3.40.50.300">
    <property type="entry name" value="P-loop containing nucleotide triphosphate hydrolases"/>
    <property type="match status" value="1"/>
</dbReference>
<dbReference type="InterPro" id="IPR036640">
    <property type="entry name" value="ABC1_TM_sf"/>
</dbReference>
<dbReference type="CDD" id="cd02421">
    <property type="entry name" value="Peptidase_C39_likeD"/>
    <property type="match status" value="1"/>
</dbReference>
<feature type="domain" description="ABC transporter" evidence="9">
    <location>
        <begin position="479"/>
        <end position="715"/>
    </location>
</feature>
<evidence type="ECO:0000256" key="6">
    <source>
        <dbReference type="ARBA" id="ARBA00022989"/>
    </source>
</evidence>
<dbReference type="RefSeq" id="WP_227181223.1">
    <property type="nucleotide sequence ID" value="NZ_JAJBZT010000006.1"/>
</dbReference>
<name>A0ABS8D8A0_9NEIS</name>
<keyword evidence="4" id="KW-0547">Nucleotide-binding</keyword>
<dbReference type="CDD" id="cd03245">
    <property type="entry name" value="ABCC_bacteriocin_exporters"/>
    <property type="match status" value="1"/>
</dbReference>
<comment type="subcellular location">
    <subcellularLocation>
        <location evidence="1">Cell membrane</location>
        <topology evidence="1">Multi-pass membrane protein</topology>
    </subcellularLocation>
</comment>
<dbReference type="InterPro" id="IPR017750">
    <property type="entry name" value="ATPase_T1SS"/>
</dbReference>
<reference evidence="12" key="1">
    <citation type="submission" date="2021-10" db="EMBL/GenBank/DDBJ databases">
        <title>The complete genome sequence of Leeia sp. TBRC 13508.</title>
        <authorList>
            <person name="Charoenyingcharoen P."/>
            <person name="Yukphan P."/>
        </authorList>
    </citation>
    <scope>NUCLEOTIDE SEQUENCE</scope>
    <source>
        <strain evidence="12">TBRC 13508</strain>
    </source>
</reference>
<evidence type="ECO:0000313" key="13">
    <source>
        <dbReference type="Proteomes" id="UP001165395"/>
    </source>
</evidence>
<dbReference type="NCBIfam" id="TIGR03375">
    <property type="entry name" value="type_I_sec_LssB"/>
    <property type="match status" value="1"/>
</dbReference>
<dbReference type="InterPro" id="IPR027417">
    <property type="entry name" value="P-loop_NTPase"/>
</dbReference>
<feature type="transmembrane region" description="Helical" evidence="8">
    <location>
        <begin position="387"/>
        <end position="410"/>
    </location>
</feature>
<keyword evidence="3 8" id="KW-0812">Transmembrane</keyword>
<dbReference type="InterPro" id="IPR039421">
    <property type="entry name" value="Type_1_exporter"/>
</dbReference>
<evidence type="ECO:0000256" key="5">
    <source>
        <dbReference type="ARBA" id="ARBA00022840"/>
    </source>
</evidence>
<dbReference type="EMBL" id="JAJBZT010000006">
    <property type="protein sequence ID" value="MCB6184414.1"/>
    <property type="molecule type" value="Genomic_DNA"/>
</dbReference>
<evidence type="ECO:0000259" key="9">
    <source>
        <dbReference type="PROSITE" id="PS50893"/>
    </source>
</evidence>
<protein>
    <submittedName>
        <fullName evidence="12">Type I secretion system permease/ATPase</fullName>
    </submittedName>
</protein>
<keyword evidence="7 8" id="KW-0472">Membrane</keyword>
<dbReference type="PANTHER" id="PTHR24221">
    <property type="entry name" value="ATP-BINDING CASSETTE SUB-FAMILY B"/>
    <property type="match status" value="1"/>
</dbReference>
<proteinExistence type="predicted"/>
<dbReference type="SUPFAM" id="SSF52540">
    <property type="entry name" value="P-loop containing nucleoside triphosphate hydrolases"/>
    <property type="match status" value="1"/>
</dbReference>
<dbReference type="Pfam" id="PF00664">
    <property type="entry name" value="ABC_membrane"/>
    <property type="match status" value="1"/>
</dbReference>
<gene>
    <name evidence="12" type="ORF">LIN78_12740</name>
</gene>
<dbReference type="PANTHER" id="PTHR24221:SF248">
    <property type="entry name" value="ABC TRANSPORTER TRANSMEMBRANE REGION"/>
    <property type="match status" value="1"/>
</dbReference>
<dbReference type="PROSITE" id="PS50893">
    <property type="entry name" value="ABC_TRANSPORTER_2"/>
    <property type="match status" value="1"/>
</dbReference>
<dbReference type="CDD" id="cd18587">
    <property type="entry name" value="ABC_6TM_LapB_like"/>
    <property type="match status" value="1"/>
</dbReference>
<keyword evidence="5" id="KW-0067">ATP-binding</keyword>
<evidence type="ECO:0000256" key="4">
    <source>
        <dbReference type="ARBA" id="ARBA00022741"/>
    </source>
</evidence>
<keyword evidence="13" id="KW-1185">Reference proteome</keyword>
<accession>A0ABS8D8A0</accession>
<dbReference type="Proteomes" id="UP001165395">
    <property type="component" value="Unassembled WGS sequence"/>
</dbReference>
<evidence type="ECO:0000313" key="12">
    <source>
        <dbReference type="EMBL" id="MCB6184414.1"/>
    </source>
</evidence>
<dbReference type="Gene3D" id="3.90.70.10">
    <property type="entry name" value="Cysteine proteinases"/>
    <property type="match status" value="1"/>
</dbReference>
<evidence type="ECO:0000256" key="3">
    <source>
        <dbReference type="ARBA" id="ARBA00022692"/>
    </source>
</evidence>
<dbReference type="Gene3D" id="1.20.1560.10">
    <property type="entry name" value="ABC transporter type 1, transmembrane domain"/>
    <property type="match status" value="1"/>
</dbReference>
<dbReference type="SUPFAM" id="SSF90123">
    <property type="entry name" value="ABC transporter transmembrane region"/>
    <property type="match status" value="1"/>
</dbReference>
<organism evidence="12 13">
    <name type="scientific">Leeia speluncae</name>
    <dbReference type="NCBI Taxonomy" id="2884804"/>
    <lineage>
        <taxon>Bacteria</taxon>
        <taxon>Pseudomonadati</taxon>
        <taxon>Pseudomonadota</taxon>
        <taxon>Betaproteobacteria</taxon>
        <taxon>Neisseriales</taxon>
        <taxon>Leeiaceae</taxon>
        <taxon>Leeia</taxon>
    </lineage>
</organism>
<dbReference type="InterPro" id="IPR003439">
    <property type="entry name" value="ABC_transporter-like_ATP-bd"/>
</dbReference>
<sequence>MSEWNIGEHQLHFDPLLDCLVSIGKLHGATLTKEAFSAGLPLVDNRLTPRLVSRAAARANLTARVVRRSLNEIKPHLLPAILLLDGREACVLLDISDDGIAKVQWPESPESADELPIQQIKDRYSGQVIFVRPKFKFDNRAPQLGHIRSKHWFWGVMKDASHFYKDALLAAILINLFALAFPLFSMNVYDRVVPNHAIDTLWVLAIGAVLVLSFDFALRTVRGYVIDLASKRVDVKLSSLIMERVLGIRMEHRPLSVGSFAANLRSFESVRDFIASASVSALVDVPFSILFLIVLVWLSPWLVLPALIGLLLVTIFGIIAQSKMQELSEMSQRASAQRNATLIESLVGIETVKSMGAESDIQRKWERTSVFLSQIGGRLKLMSTTTINFASFIQQLVNVIVIISGVYLIMDNQLTQGGLIAATMISGRALAPLGQVAGLLMQFHAAKSSLASVESYMKLPVERPEEASFLHRSGFKGEIEFKDVTFNYPGRDTPALKNVSFKIKAGEKVAVIGRLGSGKTTIERLMLGLYQATSGSVMVDGVDVRQIDPAELRRAIGYVPQDVTLFFGTLRENIAVGAPFADDNAVLLAADLAGVSEFAYAHPSGFDMVIGERGESLSGGQRQSVAVARALLNDPPILILDEPTNGMDHTSEERLKGRLKEVLASRKTMLLVTHRTALLDLAERLIVIDGGQIVADGPKAQVVEALQQGRVGRAG</sequence>
<dbReference type="PROSITE" id="PS50990">
    <property type="entry name" value="PEPTIDASE_C39"/>
    <property type="match status" value="1"/>
</dbReference>
<evidence type="ECO:0000256" key="1">
    <source>
        <dbReference type="ARBA" id="ARBA00004651"/>
    </source>
</evidence>
<dbReference type="SMART" id="SM00382">
    <property type="entry name" value="AAA"/>
    <property type="match status" value="1"/>
</dbReference>
<evidence type="ECO:0000259" key="10">
    <source>
        <dbReference type="PROSITE" id="PS50929"/>
    </source>
</evidence>
<feature type="transmembrane region" description="Helical" evidence="8">
    <location>
        <begin position="201"/>
        <end position="218"/>
    </location>
</feature>
<dbReference type="Pfam" id="PF00005">
    <property type="entry name" value="ABC_tran"/>
    <property type="match status" value="1"/>
</dbReference>
<feature type="transmembrane region" description="Helical" evidence="8">
    <location>
        <begin position="273"/>
        <end position="295"/>
    </location>
</feature>
<evidence type="ECO:0000256" key="2">
    <source>
        <dbReference type="ARBA" id="ARBA00022475"/>
    </source>
</evidence>
<evidence type="ECO:0000256" key="7">
    <source>
        <dbReference type="ARBA" id="ARBA00023136"/>
    </source>
</evidence>
<evidence type="ECO:0000256" key="8">
    <source>
        <dbReference type="SAM" id="Phobius"/>
    </source>
</evidence>